<sequence length="305" mass="33817">MSRTAAIAVRELSKTYKDVRALDNVTLELEPDRIYGLLGRNGAGKTTLMSILTGQNYAQQGTAEIFGHDPFEHDPTLARICFIRESQKYPDDFKVFQAFKSAALFFENWNEQLAQDLVQAFDLPIKRRIKKLSRGQLSAVGVIIGMASRAEITFFDEPYLGLDAVARQIFYDRLVEDFAEYPRTIVLSSHLIDEVANLLEHVIVIDKGRIVIDSDAEQLRGSAVTVTGDAAKVQEFAGTAEVIHRDALGALASVTIKAKLDGSQREQAKLMGLDLSPVSLQQLVVRSALSSTTEEALEERTEARK</sequence>
<dbReference type="GO" id="GO:0005524">
    <property type="term" value="F:ATP binding"/>
    <property type="evidence" value="ECO:0007669"/>
    <property type="project" value="UniProtKB-KW"/>
</dbReference>
<evidence type="ECO:0000313" key="5">
    <source>
        <dbReference type="Proteomes" id="UP000235739"/>
    </source>
</evidence>
<dbReference type="Pfam" id="PF00005">
    <property type="entry name" value="ABC_tran"/>
    <property type="match status" value="1"/>
</dbReference>
<evidence type="ECO:0000259" key="3">
    <source>
        <dbReference type="PROSITE" id="PS50893"/>
    </source>
</evidence>
<dbReference type="InterPro" id="IPR003593">
    <property type="entry name" value="AAA+_ATPase"/>
</dbReference>
<dbReference type="EMBL" id="PNQX01000001">
    <property type="protein sequence ID" value="PMQ21283.1"/>
    <property type="molecule type" value="Genomic_DNA"/>
</dbReference>
<feature type="domain" description="ABC transporter" evidence="3">
    <location>
        <begin position="7"/>
        <end position="232"/>
    </location>
</feature>
<proteinExistence type="predicted"/>
<dbReference type="CDD" id="cd03230">
    <property type="entry name" value="ABC_DR_subfamily_A"/>
    <property type="match status" value="1"/>
</dbReference>
<dbReference type="PROSITE" id="PS50893">
    <property type="entry name" value="ABC_TRANSPORTER_2"/>
    <property type="match status" value="1"/>
</dbReference>
<organism evidence="4 5">
    <name type="scientific">Glutamicibacter arilaitensis</name>
    <dbReference type="NCBI Taxonomy" id="256701"/>
    <lineage>
        <taxon>Bacteria</taxon>
        <taxon>Bacillati</taxon>
        <taxon>Actinomycetota</taxon>
        <taxon>Actinomycetes</taxon>
        <taxon>Micrococcales</taxon>
        <taxon>Micrococcaceae</taxon>
        <taxon>Glutamicibacter</taxon>
    </lineage>
</organism>
<gene>
    <name evidence="4" type="ORF">CIK84_06930</name>
</gene>
<dbReference type="InterPro" id="IPR003439">
    <property type="entry name" value="ABC_transporter-like_ATP-bd"/>
</dbReference>
<dbReference type="InterPro" id="IPR027417">
    <property type="entry name" value="P-loop_NTPase"/>
</dbReference>
<dbReference type="Proteomes" id="UP000235739">
    <property type="component" value="Unassembled WGS sequence"/>
</dbReference>
<keyword evidence="1" id="KW-0547">Nucleotide-binding</keyword>
<dbReference type="SMART" id="SM00382">
    <property type="entry name" value="AAA"/>
    <property type="match status" value="1"/>
</dbReference>
<dbReference type="GO" id="GO:0016887">
    <property type="term" value="F:ATP hydrolysis activity"/>
    <property type="evidence" value="ECO:0007669"/>
    <property type="project" value="InterPro"/>
</dbReference>
<dbReference type="PANTHER" id="PTHR43158:SF5">
    <property type="entry name" value="ABC TRANSPORTER, ATP-BINDING PROTEIN"/>
    <property type="match status" value="1"/>
</dbReference>
<evidence type="ECO:0000313" key="4">
    <source>
        <dbReference type="EMBL" id="PMQ21283.1"/>
    </source>
</evidence>
<dbReference type="Gene3D" id="3.40.50.300">
    <property type="entry name" value="P-loop containing nucleotide triphosphate hydrolases"/>
    <property type="match status" value="1"/>
</dbReference>
<evidence type="ECO:0000256" key="2">
    <source>
        <dbReference type="ARBA" id="ARBA00022840"/>
    </source>
</evidence>
<keyword evidence="2 4" id="KW-0067">ATP-binding</keyword>
<reference evidence="4 5" key="1">
    <citation type="journal article" date="2017" name="Elife">
        <title>Extensive horizontal gene transfer in cheese-associated bacteria.</title>
        <authorList>
            <person name="Bonham K.S."/>
            <person name="Wolfe B.E."/>
            <person name="Dutton R.J."/>
        </authorList>
    </citation>
    <scope>NUCLEOTIDE SEQUENCE [LARGE SCALE GENOMIC DNA]</scope>
    <source>
        <strain evidence="4 5">JB182</strain>
    </source>
</reference>
<accession>A0A2N7S569</accession>
<dbReference type="PANTHER" id="PTHR43158">
    <property type="entry name" value="SKFA PEPTIDE EXPORT ATP-BINDING PROTEIN SKFE"/>
    <property type="match status" value="1"/>
</dbReference>
<dbReference type="RefSeq" id="WP_102597899.1">
    <property type="nucleotide sequence ID" value="NZ_JBQDKG010000027.1"/>
</dbReference>
<protein>
    <submittedName>
        <fullName evidence="4">ABC transporter ATP-binding protein</fullName>
    </submittedName>
</protein>
<evidence type="ECO:0000256" key="1">
    <source>
        <dbReference type="ARBA" id="ARBA00022741"/>
    </source>
</evidence>
<dbReference type="AlphaFoldDB" id="A0A2N7S569"/>
<comment type="caution">
    <text evidence="4">The sequence shown here is derived from an EMBL/GenBank/DDBJ whole genome shotgun (WGS) entry which is preliminary data.</text>
</comment>
<name>A0A2N7S569_9MICC</name>
<dbReference type="SUPFAM" id="SSF52540">
    <property type="entry name" value="P-loop containing nucleoside triphosphate hydrolases"/>
    <property type="match status" value="1"/>
</dbReference>